<keyword evidence="7" id="KW-1185">Reference proteome</keyword>
<evidence type="ECO:0000313" key="6">
    <source>
        <dbReference type="EMBL" id="MBD7943606.1"/>
    </source>
</evidence>
<gene>
    <name evidence="6" type="ORF">H9650_05690</name>
</gene>
<evidence type="ECO:0000256" key="3">
    <source>
        <dbReference type="ARBA" id="ARBA00022989"/>
    </source>
</evidence>
<dbReference type="EMBL" id="JACSQO010000002">
    <property type="protein sequence ID" value="MBD7943606.1"/>
    <property type="molecule type" value="Genomic_DNA"/>
</dbReference>
<keyword evidence="4 5" id="KW-0472">Membrane</keyword>
<evidence type="ECO:0000256" key="2">
    <source>
        <dbReference type="ARBA" id="ARBA00022692"/>
    </source>
</evidence>
<evidence type="ECO:0000313" key="7">
    <source>
        <dbReference type="Proteomes" id="UP000640786"/>
    </source>
</evidence>
<evidence type="ECO:0000256" key="4">
    <source>
        <dbReference type="ARBA" id="ARBA00023136"/>
    </source>
</evidence>
<dbReference type="RefSeq" id="WP_191696782.1">
    <property type="nucleotide sequence ID" value="NZ_JACSQO010000002.1"/>
</dbReference>
<feature type="transmembrane region" description="Helical" evidence="5">
    <location>
        <begin position="36"/>
        <end position="58"/>
    </location>
</feature>
<organism evidence="6 7">
    <name type="scientific">Psychrobacillus faecigallinarum</name>
    <dbReference type="NCBI Taxonomy" id="2762235"/>
    <lineage>
        <taxon>Bacteria</taxon>
        <taxon>Bacillati</taxon>
        <taxon>Bacillota</taxon>
        <taxon>Bacilli</taxon>
        <taxon>Bacillales</taxon>
        <taxon>Bacillaceae</taxon>
        <taxon>Psychrobacillus</taxon>
    </lineage>
</organism>
<feature type="transmembrane region" description="Helical" evidence="5">
    <location>
        <begin position="133"/>
        <end position="156"/>
    </location>
</feature>
<accession>A0ABR8R733</accession>
<comment type="subcellular location">
    <subcellularLocation>
        <location evidence="1">Membrane</location>
        <topology evidence="1">Multi-pass membrane protein</topology>
    </subcellularLocation>
</comment>
<feature type="transmembrane region" description="Helical" evidence="5">
    <location>
        <begin position="70"/>
        <end position="92"/>
    </location>
</feature>
<dbReference type="Gene3D" id="1.20.1530.20">
    <property type="match status" value="1"/>
</dbReference>
<dbReference type="Proteomes" id="UP000640786">
    <property type="component" value="Unassembled WGS sequence"/>
</dbReference>
<feature type="transmembrane region" description="Helical" evidence="5">
    <location>
        <begin position="98"/>
        <end position="121"/>
    </location>
</feature>
<comment type="caution">
    <text evidence="6">The sequence shown here is derived from an EMBL/GenBank/DDBJ whole genome shotgun (WGS) entry which is preliminary data.</text>
</comment>
<dbReference type="PANTHER" id="PTHR10361:SF28">
    <property type="entry name" value="P3 PROTEIN-RELATED"/>
    <property type="match status" value="1"/>
</dbReference>
<keyword evidence="3 5" id="KW-1133">Transmembrane helix</keyword>
<feature type="transmembrane region" description="Helical" evidence="5">
    <location>
        <begin position="224"/>
        <end position="244"/>
    </location>
</feature>
<dbReference type="PANTHER" id="PTHR10361">
    <property type="entry name" value="SODIUM-BILE ACID COTRANSPORTER"/>
    <property type="match status" value="1"/>
</dbReference>
<dbReference type="InterPro" id="IPR002657">
    <property type="entry name" value="BilAc:Na_symport/Acr3"/>
</dbReference>
<dbReference type="Pfam" id="PF01758">
    <property type="entry name" value="SBF"/>
    <property type="match status" value="1"/>
</dbReference>
<dbReference type="InterPro" id="IPR004710">
    <property type="entry name" value="Bilac:Na_transpt"/>
</dbReference>
<keyword evidence="2 5" id="KW-0812">Transmembrane</keyword>
<evidence type="ECO:0000256" key="1">
    <source>
        <dbReference type="ARBA" id="ARBA00004141"/>
    </source>
</evidence>
<feature type="transmembrane region" description="Helical" evidence="5">
    <location>
        <begin position="192"/>
        <end position="212"/>
    </location>
</feature>
<feature type="transmembrane region" description="Helical" evidence="5">
    <location>
        <begin position="12"/>
        <end position="30"/>
    </location>
</feature>
<proteinExistence type="predicted"/>
<protein>
    <submittedName>
        <fullName evidence="6">Bile acid:sodium symporter family protein</fullName>
    </submittedName>
</protein>
<feature type="transmembrane region" description="Helical" evidence="5">
    <location>
        <begin position="162"/>
        <end position="180"/>
    </location>
</feature>
<sequence length="327" mass="34250">MKILEKISSFAGKYFAIWVILIAVIAFLIPEAFLPFGGYITILLGIVMFGMGLTLRAVDFKLILTNPKPVLIGVAAQFIIMPLTAFAIAYLLQLPSELAAGLVLLGSVPGGTASNVMVYLAKGNVPLSITMTSFSTLLAPLMTPVLLLLLAGQWMPVNAMDMFMSIVQVIIVPIVLGLLIKKLLPTAVEKSANIVPLISVLAIIIIVSAVVAGNVDNIASAGPLVFVGVFLHNGAGLLLGYYAAKMMKLSKSDCRAISIEVGMQNSGLGVALATAHLGPLAALPSALGAVWHNISGPIIATVWSKSAGKQDKVEVESIPLEGKPSQI</sequence>
<reference evidence="6 7" key="1">
    <citation type="submission" date="2020-08" db="EMBL/GenBank/DDBJ databases">
        <title>A Genomic Blueprint of the Chicken Gut Microbiome.</title>
        <authorList>
            <person name="Gilroy R."/>
            <person name="Ravi A."/>
            <person name="Getino M."/>
            <person name="Pursley I."/>
            <person name="Horton D.L."/>
            <person name="Alikhan N.-F."/>
            <person name="Baker D."/>
            <person name="Gharbi K."/>
            <person name="Hall N."/>
            <person name="Watson M."/>
            <person name="Adriaenssens E.M."/>
            <person name="Foster-Nyarko E."/>
            <person name="Jarju S."/>
            <person name="Secka A."/>
            <person name="Antonio M."/>
            <person name="Oren A."/>
            <person name="Chaudhuri R."/>
            <person name="La Ragione R.M."/>
            <person name="Hildebrand F."/>
            <person name="Pallen M.J."/>
        </authorList>
    </citation>
    <scope>NUCLEOTIDE SEQUENCE [LARGE SCALE GENOMIC DNA]</scope>
    <source>
        <strain evidence="6 7">Sa2BUA9</strain>
    </source>
</reference>
<dbReference type="InterPro" id="IPR038770">
    <property type="entry name" value="Na+/solute_symporter_sf"/>
</dbReference>
<evidence type="ECO:0000256" key="5">
    <source>
        <dbReference type="SAM" id="Phobius"/>
    </source>
</evidence>
<name>A0ABR8R733_9BACI</name>